<organism evidence="6 7">
    <name type="scientific">Desulforhabdus amnigena</name>
    <dbReference type="NCBI Taxonomy" id="40218"/>
    <lineage>
        <taxon>Bacteria</taxon>
        <taxon>Pseudomonadati</taxon>
        <taxon>Thermodesulfobacteriota</taxon>
        <taxon>Syntrophobacteria</taxon>
        <taxon>Syntrophobacterales</taxon>
        <taxon>Syntrophobacteraceae</taxon>
        <taxon>Desulforhabdus</taxon>
    </lineage>
</organism>
<keyword evidence="1" id="KW-0479">Metal-binding</keyword>
<reference evidence="6" key="1">
    <citation type="submission" date="2022-12" db="EMBL/GenBank/DDBJ databases">
        <title>Reference genome sequencing for broad-spectrum identification of bacterial and archaeal isolates by mass spectrometry.</title>
        <authorList>
            <person name="Sekiguchi Y."/>
            <person name="Tourlousse D.M."/>
        </authorList>
    </citation>
    <scope>NUCLEOTIDE SEQUENCE</scope>
    <source>
        <strain evidence="6">ASRB1</strain>
    </source>
</reference>
<dbReference type="InterPro" id="IPR003813">
    <property type="entry name" value="MvhD/FlpD"/>
</dbReference>
<dbReference type="GO" id="GO:0016491">
    <property type="term" value="F:oxidoreductase activity"/>
    <property type="evidence" value="ECO:0007669"/>
    <property type="project" value="UniProtKB-KW"/>
</dbReference>
<evidence type="ECO:0000313" key="7">
    <source>
        <dbReference type="Proteomes" id="UP001144372"/>
    </source>
</evidence>
<keyword evidence="2" id="KW-0560">Oxidoreductase</keyword>
<evidence type="ECO:0000259" key="5">
    <source>
        <dbReference type="Pfam" id="PF02662"/>
    </source>
</evidence>
<dbReference type="AlphaFoldDB" id="A0A9W6FWY1"/>
<evidence type="ECO:0000256" key="3">
    <source>
        <dbReference type="ARBA" id="ARBA00023004"/>
    </source>
</evidence>
<keyword evidence="3" id="KW-0408">Iron</keyword>
<evidence type="ECO:0000256" key="4">
    <source>
        <dbReference type="ARBA" id="ARBA00023014"/>
    </source>
</evidence>
<evidence type="ECO:0000256" key="2">
    <source>
        <dbReference type="ARBA" id="ARBA00023002"/>
    </source>
</evidence>
<comment type="caution">
    <text evidence="6">The sequence shown here is derived from an EMBL/GenBank/DDBJ whole genome shotgun (WGS) entry which is preliminary data.</text>
</comment>
<dbReference type="Pfam" id="PF02662">
    <property type="entry name" value="FlpD"/>
    <property type="match status" value="1"/>
</dbReference>
<evidence type="ECO:0000256" key="1">
    <source>
        <dbReference type="ARBA" id="ARBA00022723"/>
    </source>
</evidence>
<keyword evidence="7" id="KW-1185">Reference proteome</keyword>
<dbReference type="GO" id="GO:0046872">
    <property type="term" value="F:metal ion binding"/>
    <property type="evidence" value="ECO:0007669"/>
    <property type="project" value="UniProtKB-KW"/>
</dbReference>
<proteinExistence type="predicted"/>
<dbReference type="GO" id="GO:0051536">
    <property type="term" value="F:iron-sulfur cluster binding"/>
    <property type="evidence" value="ECO:0007669"/>
    <property type="project" value="UniProtKB-KW"/>
</dbReference>
<name>A0A9W6FWY1_9BACT</name>
<feature type="domain" description="F420-non-reducing hydrogenase iron-sulfur subunit D" evidence="5">
    <location>
        <begin position="24"/>
        <end position="146"/>
    </location>
</feature>
<protein>
    <submittedName>
        <fullName evidence="6">Methyl-viologen-reducing hydrogenase subunit delta</fullName>
    </submittedName>
</protein>
<dbReference type="Proteomes" id="UP001144372">
    <property type="component" value="Unassembled WGS sequence"/>
</dbReference>
<dbReference type="EMBL" id="BSDR01000001">
    <property type="protein sequence ID" value="GLI36354.1"/>
    <property type="molecule type" value="Genomic_DNA"/>
</dbReference>
<gene>
    <name evidence="6" type="ORF">DAMNIGENAA_37870</name>
</gene>
<dbReference type="RefSeq" id="WP_281796713.1">
    <property type="nucleotide sequence ID" value="NZ_BSDR01000001.1"/>
</dbReference>
<keyword evidence="4" id="KW-0411">Iron-sulfur</keyword>
<sequence>MGENDSSGNDLKEIMIMSDFQPQIIAFCCTNCVSAAANVADGMKKTLPDNVRLIQVPCTGRIEVLHLLKPFEEGADGVYVAGCQEDSCRFISGITKATKRVDHVKRILDALDIEPERIGVFNLSAAQGQKFVDVAYEMTERVKKLGPVTAKVKL</sequence>
<accession>A0A9W6FWY1</accession>
<evidence type="ECO:0000313" key="6">
    <source>
        <dbReference type="EMBL" id="GLI36354.1"/>
    </source>
</evidence>